<feature type="compositionally biased region" description="Basic and acidic residues" evidence="1">
    <location>
        <begin position="9"/>
        <end position="21"/>
    </location>
</feature>
<dbReference type="Proteomes" id="UP000762676">
    <property type="component" value="Unassembled WGS sequence"/>
</dbReference>
<proteinExistence type="predicted"/>
<evidence type="ECO:0000313" key="3">
    <source>
        <dbReference type="Proteomes" id="UP000762676"/>
    </source>
</evidence>
<feature type="compositionally biased region" description="Acidic residues" evidence="1">
    <location>
        <begin position="22"/>
        <end position="49"/>
    </location>
</feature>
<dbReference type="AlphaFoldDB" id="A0AAV4FUC7"/>
<reference evidence="2 3" key="1">
    <citation type="journal article" date="2021" name="Elife">
        <title>Chloroplast acquisition without the gene transfer in kleptoplastic sea slugs, Plakobranchus ocellatus.</title>
        <authorList>
            <person name="Maeda T."/>
            <person name="Takahashi S."/>
            <person name="Yoshida T."/>
            <person name="Shimamura S."/>
            <person name="Takaki Y."/>
            <person name="Nagai Y."/>
            <person name="Toyoda A."/>
            <person name="Suzuki Y."/>
            <person name="Arimoto A."/>
            <person name="Ishii H."/>
            <person name="Satoh N."/>
            <person name="Nishiyama T."/>
            <person name="Hasebe M."/>
            <person name="Maruyama T."/>
            <person name="Minagawa J."/>
            <person name="Obokata J."/>
            <person name="Shigenobu S."/>
        </authorList>
    </citation>
    <scope>NUCLEOTIDE SEQUENCE [LARGE SCALE GENOMIC DNA]</scope>
</reference>
<protein>
    <submittedName>
        <fullName evidence="2">Uncharacterized protein</fullName>
    </submittedName>
</protein>
<accession>A0AAV4FUC7</accession>
<gene>
    <name evidence="2" type="ORF">ElyMa_000480000</name>
</gene>
<name>A0AAV4FUC7_9GAST</name>
<feature type="region of interest" description="Disordered" evidence="1">
    <location>
        <begin position="1"/>
        <end position="63"/>
    </location>
</feature>
<feature type="region of interest" description="Disordered" evidence="1">
    <location>
        <begin position="80"/>
        <end position="106"/>
    </location>
</feature>
<evidence type="ECO:0000256" key="1">
    <source>
        <dbReference type="SAM" id="MobiDB-lite"/>
    </source>
</evidence>
<dbReference type="EMBL" id="BMAT01000929">
    <property type="protein sequence ID" value="GFR76353.1"/>
    <property type="molecule type" value="Genomic_DNA"/>
</dbReference>
<organism evidence="2 3">
    <name type="scientific">Elysia marginata</name>
    <dbReference type="NCBI Taxonomy" id="1093978"/>
    <lineage>
        <taxon>Eukaryota</taxon>
        <taxon>Metazoa</taxon>
        <taxon>Spiralia</taxon>
        <taxon>Lophotrochozoa</taxon>
        <taxon>Mollusca</taxon>
        <taxon>Gastropoda</taxon>
        <taxon>Heterobranchia</taxon>
        <taxon>Euthyneura</taxon>
        <taxon>Panpulmonata</taxon>
        <taxon>Sacoglossa</taxon>
        <taxon>Placobranchoidea</taxon>
        <taxon>Plakobranchidae</taxon>
        <taxon>Elysia</taxon>
    </lineage>
</organism>
<comment type="caution">
    <text evidence="2">The sequence shown here is derived from an EMBL/GenBank/DDBJ whole genome shotgun (WGS) entry which is preliminary data.</text>
</comment>
<evidence type="ECO:0000313" key="2">
    <source>
        <dbReference type="EMBL" id="GFR76353.1"/>
    </source>
</evidence>
<feature type="compositionally biased region" description="Polar residues" evidence="1">
    <location>
        <begin position="88"/>
        <end position="106"/>
    </location>
</feature>
<sequence>MSTLLRQQVRYDSDDAGRNDDYGDIDTDDDGGNDADDDCGNVTDDDNVGDDSSPQLGSISEPGLQERAALQVQGLRAAEVCGPPRPTYDQSLETTHTRVSLSGYSH</sequence>
<keyword evidence="3" id="KW-1185">Reference proteome</keyword>